<dbReference type="Proteomes" id="UP000195514">
    <property type="component" value="Chromosome I"/>
</dbReference>
<dbReference type="PIRSF" id="PIRSF036497">
    <property type="entry name" value="HDH_short"/>
    <property type="match status" value="1"/>
</dbReference>
<proteinExistence type="inferred from homology"/>
<comment type="pathway">
    <text evidence="1">Amino-acid biosynthesis; L-threonine biosynthesis; L-threonine from L-aspartate: step 3/5.</text>
</comment>
<dbReference type="GO" id="GO:0009088">
    <property type="term" value="P:threonine biosynthetic process"/>
    <property type="evidence" value="ECO:0007669"/>
    <property type="project" value="UniProtKB-UniPathway"/>
</dbReference>
<feature type="domain" description="Homoserine dehydrogenase catalytic" evidence="14">
    <location>
        <begin position="161"/>
        <end position="338"/>
    </location>
</feature>
<evidence type="ECO:0000256" key="4">
    <source>
        <dbReference type="ARBA" id="ARBA00013213"/>
    </source>
</evidence>
<organism evidence="16 17">
    <name type="scientific">Candidatus Brevifilum fermentans</name>
    <dbReference type="NCBI Taxonomy" id="1986204"/>
    <lineage>
        <taxon>Bacteria</taxon>
        <taxon>Bacillati</taxon>
        <taxon>Chloroflexota</taxon>
        <taxon>Anaerolineae</taxon>
        <taxon>Anaerolineales</taxon>
        <taxon>Anaerolineaceae</taxon>
        <taxon>Candidatus Brevifilum</taxon>
    </lineage>
</organism>
<dbReference type="Gene3D" id="3.40.50.720">
    <property type="entry name" value="NAD(P)-binding Rossmann-like Domain"/>
    <property type="match status" value="1"/>
</dbReference>
<dbReference type="GO" id="GO:0050661">
    <property type="term" value="F:NADP binding"/>
    <property type="evidence" value="ECO:0007669"/>
    <property type="project" value="InterPro"/>
</dbReference>
<accession>A0A1Y6K6D1</accession>
<dbReference type="PANTHER" id="PTHR43331">
    <property type="entry name" value="HOMOSERINE DEHYDROGENASE"/>
    <property type="match status" value="1"/>
</dbReference>
<comment type="similarity">
    <text evidence="3">Belongs to the homoserine dehydrogenase family.</text>
</comment>
<dbReference type="GO" id="GO:0004412">
    <property type="term" value="F:homoserine dehydrogenase activity"/>
    <property type="evidence" value="ECO:0007669"/>
    <property type="project" value="UniProtKB-EC"/>
</dbReference>
<comment type="pathway">
    <text evidence="2">Amino-acid biosynthesis; L-methionine biosynthesis via de novo pathway; L-homoserine from L-aspartate: step 3/3.</text>
</comment>
<feature type="domain" description="Aspartate/homoserine dehydrogenase NAD-binding" evidence="15">
    <location>
        <begin position="11"/>
        <end position="153"/>
    </location>
</feature>
<evidence type="ECO:0000256" key="11">
    <source>
        <dbReference type="ARBA" id="ARBA00048841"/>
    </source>
</evidence>
<comment type="catalytic activity">
    <reaction evidence="11">
        <text>L-homoserine + NADP(+) = L-aspartate 4-semialdehyde + NADPH + H(+)</text>
        <dbReference type="Rhea" id="RHEA:15761"/>
        <dbReference type="ChEBI" id="CHEBI:15378"/>
        <dbReference type="ChEBI" id="CHEBI:57476"/>
        <dbReference type="ChEBI" id="CHEBI:57783"/>
        <dbReference type="ChEBI" id="CHEBI:58349"/>
        <dbReference type="ChEBI" id="CHEBI:537519"/>
        <dbReference type="EC" id="1.1.1.3"/>
    </reaction>
    <physiologicalReaction direction="right-to-left" evidence="11">
        <dbReference type="Rhea" id="RHEA:15763"/>
    </physiologicalReaction>
</comment>
<dbReference type="EMBL" id="LT859958">
    <property type="protein sequence ID" value="SMX55241.1"/>
    <property type="molecule type" value="Genomic_DNA"/>
</dbReference>
<reference evidence="17" key="1">
    <citation type="submission" date="2017-05" db="EMBL/GenBank/DDBJ databases">
        <authorList>
            <person name="Kirkegaard R."/>
            <person name="Mcilroy J S."/>
        </authorList>
    </citation>
    <scope>NUCLEOTIDE SEQUENCE [LARGE SCALE GENOMIC DNA]</scope>
</reference>
<keyword evidence="6" id="KW-0028">Amino-acid biosynthesis</keyword>
<sequence length="343" mass="36229">MPKVHRLCLVGFGNVGRSFARLLLDKAEELSSRYGVTALVTGIITGSHGAAINPEGLDLQAALELAVTGQTLTRLSAVDTPTESRTFISACPADFMFETTPVNPHTGQPALDHIRKALKAGMHVVTANKGPVVHGYQALTSLAEQQGVRFLFESAVMDGAPIFSLFRQPLLGANLLGFEGILNSCTNLLLGMMEAGASLEEALEYGRSIGITETDPSNDVDGWDAAIKVAALVTVLMGIPLTPQAVDRTGIRGITPQMVAEAKSAGERWKLVCSAQTSPDGLVARVAPQRVSPESPLYSVTGTSSFCEFKLDVLPGLGILEIDPGPETTAYGLLADFLNILEA</sequence>
<dbReference type="InterPro" id="IPR022697">
    <property type="entry name" value="HDH_short"/>
</dbReference>
<keyword evidence="8 16" id="KW-0560">Oxidoreductase</keyword>
<name>A0A1Y6K6D1_9CHLR</name>
<dbReference type="Pfam" id="PF00742">
    <property type="entry name" value="Homoserine_dh"/>
    <property type="match status" value="1"/>
</dbReference>
<dbReference type="EC" id="1.1.1.3" evidence="4"/>
<dbReference type="InterPro" id="IPR005106">
    <property type="entry name" value="Asp/hSer_DH_NAD-bd"/>
</dbReference>
<dbReference type="UniPathway" id="UPA00051">
    <property type="reaction ID" value="UER00465"/>
</dbReference>
<keyword evidence="9" id="KW-0915">Sodium</keyword>
<dbReference type="AlphaFoldDB" id="A0A1Y6K6D1"/>
<dbReference type="KEGG" id="abat:CFX1CAM_2176"/>
<dbReference type="Pfam" id="PF03447">
    <property type="entry name" value="NAD_binding_3"/>
    <property type="match status" value="1"/>
</dbReference>
<dbReference type="InterPro" id="IPR036291">
    <property type="entry name" value="NAD(P)-bd_dom_sf"/>
</dbReference>
<dbReference type="SUPFAM" id="SSF55347">
    <property type="entry name" value="Glyceraldehyde-3-phosphate dehydrogenase-like, C-terminal domain"/>
    <property type="match status" value="1"/>
</dbReference>
<feature type="active site" description="Proton donor" evidence="12">
    <location>
        <position position="228"/>
    </location>
</feature>
<evidence type="ECO:0000256" key="9">
    <source>
        <dbReference type="ARBA" id="ARBA00023053"/>
    </source>
</evidence>
<evidence type="ECO:0000256" key="7">
    <source>
        <dbReference type="ARBA" id="ARBA00022697"/>
    </source>
</evidence>
<keyword evidence="10" id="KW-0486">Methionine biosynthesis</keyword>
<evidence type="ECO:0000259" key="14">
    <source>
        <dbReference type="Pfam" id="PF00742"/>
    </source>
</evidence>
<feature type="binding site" evidence="13">
    <location>
        <position position="213"/>
    </location>
    <ligand>
        <name>L-homoserine</name>
        <dbReference type="ChEBI" id="CHEBI:57476"/>
    </ligand>
</feature>
<dbReference type="SUPFAM" id="SSF51735">
    <property type="entry name" value="NAD(P)-binding Rossmann-fold domains"/>
    <property type="match status" value="1"/>
</dbReference>
<evidence type="ECO:0000256" key="12">
    <source>
        <dbReference type="PIRSR" id="PIRSR036497-1"/>
    </source>
</evidence>
<dbReference type="InterPro" id="IPR001342">
    <property type="entry name" value="HDH_cat"/>
</dbReference>
<evidence type="ECO:0000313" key="16">
    <source>
        <dbReference type="EMBL" id="SMX55241.1"/>
    </source>
</evidence>
<evidence type="ECO:0000256" key="6">
    <source>
        <dbReference type="ARBA" id="ARBA00022605"/>
    </source>
</evidence>
<dbReference type="OrthoDB" id="9808167at2"/>
<feature type="binding site" evidence="13">
    <location>
        <begin position="11"/>
        <end position="16"/>
    </location>
    <ligand>
        <name>NADP(+)</name>
        <dbReference type="ChEBI" id="CHEBI:58349"/>
    </ligand>
</feature>
<gene>
    <name evidence="16" type="primary">hom</name>
    <name evidence="16" type="ORF">CFX1CAM_2176</name>
</gene>
<dbReference type="PANTHER" id="PTHR43331:SF1">
    <property type="entry name" value="HOMOSERINE DEHYDROGENASE"/>
    <property type="match status" value="1"/>
</dbReference>
<evidence type="ECO:0000256" key="8">
    <source>
        <dbReference type="ARBA" id="ARBA00023002"/>
    </source>
</evidence>
<feature type="binding site" evidence="13">
    <location>
        <position position="129"/>
    </location>
    <ligand>
        <name>NADPH</name>
        <dbReference type="ChEBI" id="CHEBI:57783"/>
    </ligand>
</feature>
<protein>
    <recommendedName>
        <fullName evidence="5">Homoserine dehydrogenase</fullName>
        <ecNumber evidence="4">1.1.1.3</ecNumber>
    </recommendedName>
</protein>
<dbReference type="FunFam" id="3.30.360.10:FF:000005">
    <property type="entry name" value="Homoserine dehydrogenase"/>
    <property type="match status" value="1"/>
</dbReference>
<evidence type="ECO:0000256" key="2">
    <source>
        <dbReference type="ARBA" id="ARBA00005062"/>
    </source>
</evidence>
<evidence type="ECO:0000256" key="3">
    <source>
        <dbReference type="ARBA" id="ARBA00006753"/>
    </source>
</evidence>
<dbReference type="RefSeq" id="WP_087863034.1">
    <property type="nucleotide sequence ID" value="NZ_LT859958.1"/>
</dbReference>
<evidence type="ECO:0000256" key="1">
    <source>
        <dbReference type="ARBA" id="ARBA00005056"/>
    </source>
</evidence>
<keyword evidence="7" id="KW-0791">Threonine biosynthesis</keyword>
<evidence type="ECO:0000256" key="10">
    <source>
        <dbReference type="ARBA" id="ARBA00023167"/>
    </source>
</evidence>
<evidence type="ECO:0000256" key="13">
    <source>
        <dbReference type="PIRSR" id="PIRSR036497-2"/>
    </source>
</evidence>
<evidence type="ECO:0000259" key="15">
    <source>
        <dbReference type="Pfam" id="PF03447"/>
    </source>
</evidence>
<keyword evidence="13" id="KW-0521">NADP</keyword>
<evidence type="ECO:0000313" key="17">
    <source>
        <dbReference type="Proteomes" id="UP000195514"/>
    </source>
</evidence>
<dbReference type="UniPathway" id="UPA00050">
    <property type="reaction ID" value="UER00063"/>
</dbReference>
<keyword evidence="17" id="KW-1185">Reference proteome</keyword>
<dbReference type="Gene3D" id="3.30.360.10">
    <property type="entry name" value="Dihydrodipicolinate Reductase, domain 2"/>
    <property type="match status" value="1"/>
</dbReference>
<dbReference type="GO" id="GO:0009086">
    <property type="term" value="P:methionine biosynthetic process"/>
    <property type="evidence" value="ECO:0007669"/>
    <property type="project" value="UniProtKB-KW"/>
</dbReference>
<evidence type="ECO:0000256" key="5">
    <source>
        <dbReference type="ARBA" id="ARBA00013376"/>
    </source>
</evidence>